<evidence type="ECO:0000256" key="1">
    <source>
        <dbReference type="ARBA" id="ARBA00004141"/>
    </source>
</evidence>
<feature type="transmembrane region" description="Helical" evidence="6">
    <location>
        <begin position="613"/>
        <end position="633"/>
    </location>
</feature>
<keyword evidence="2 6" id="KW-0812">Transmembrane</keyword>
<dbReference type="NCBIfam" id="TIGR03061">
    <property type="entry name" value="pip_yhgE_Nterm"/>
    <property type="match status" value="1"/>
</dbReference>
<comment type="subcellular location">
    <subcellularLocation>
        <location evidence="1">Membrane</location>
        <topology evidence="1">Multi-pass membrane protein</topology>
    </subcellularLocation>
</comment>
<comment type="caution">
    <text evidence="8">The sequence shown here is derived from an EMBL/GenBank/DDBJ whole genome shotgun (WGS) entry which is preliminary data.</text>
</comment>
<reference evidence="8 9" key="1">
    <citation type="submission" date="2019-06" db="EMBL/GenBank/DDBJ databases">
        <title>Sequencing the genomes of 1000 actinobacteria strains.</title>
        <authorList>
            <person name="Klenk H.-P."/>
        </authorList>
    </citation>
    <scope>NUCLEOTIDE SEQUENCE [LARGE SCALE GENOMIC DNA]</scope>
    <source>
        <strain evidence="8 9">DSM 12335</strain>
    </source>
</reference>
<feature type="transmembrane region" description="Helical" evidence="6">
    <location>
        <begin position="20"/>
        <end position="42"/>
    </location>
</feature>
<accession>A0A542YUJ6</accession>
<feature type="transmembrane region" description="Helical" evidence="6">
    <location>
        <begin position="559"/>
        <end position="581"/>
    </location>
</feature>
<feature type="transmembrane region" description="Helical" evidence="6">
    <location>
        <begin position="587"/>
        <end position="606"/>
    </location>
</feature>
<feature type="domain" description="ABC-2 type transporter transmembrane" evidence="7">
    <location>
        <begin position="27"/>
        <end position="163"/>
    </location>
</feature>
<feature type="transmembrane region" description="Helical" evidence="6">
    <location>
        <begin position="518"/>
        <end position="538"/>
    </location>
</feature>
<dbReference type="Proteomes" id="UP000319516">
    <property type="component" value="Unassembled WGS sequence"/>
</dbReference>
<dbReference type="GO" id="GO:0140359">
    <property type="term" value="F:ABC-type transporter activity"/>
    <property type="evidence" value="ECO:0007669"/>
    <property type="project" value="InterPro"/>
</dbReference>
<evidence type="ECO:0000259" key="7">
    <source>
        <dbReference type="Pfam" id="PF12698"/>
    </source>
</evidence>
<gene>
    <name evidence="8" type="ORF">FB467_2784</name>
</gene>
<name>A0A542YUJ6_9MICO</name>
<protein>
    <submittedName>
        <fullName evidence="8">Putative membrane protein</fullName>
    </submittedName>
</protein>
<feature type="coiled-coil region" evidence="5">
    <location>
        <begin position="278"/>
        <end position="337"/>
    </location>
</feature>
<dbReference type="RefSeq" id="WP_141785608.1">
    <property type="nucleotide sequence ID" value="NZ_BAAAIK010000011.1"/>
</dbReference>
<proteinExistence type="predicted"/>
<dbReference type="PANTHER" id="PTHR43077:SF5">
    <property type="entry name" value="PHAGE INFECTION PROTEIN"/>
    <property type="match status" value="1"/>
</dbReference>
<sequence>MPFPAARLARFELRRFRGSLPRLALGFVLIVPLLYGAIYLTANWDPYGKLDRLPVAVVNQDQPATVGDRTVTAGDDFVASLQEDPAFAWQFTDEVDAAQGLRDGRYYMTVTVPPDFSANLVSGAGDDPQRARVDLRTDDANGFVIGSITARAQDSIERSIDASAIESYFDAVFANLDQIRAGMQEASDGGTQLADGLDEAALGAAELAAGAAEADDAASTAADGGHQVADGVAAARDGAAELDTGLAQLEEGSAALKDGAGQVAAGTSELNATVLPPLEQLQEDLPALQEEAEQISGDAVAVSEAVAELTGQLDGDVEAIRAEMADLEERYPELADDPAWQQITEVVDRVDGRTGDIDERAQAIADTAARIDARIRDNDFAAKLDAAHDSLVALDDGAQQVAAGAADLHSGVGQAHAGSTQLLIGLQELAPGSAELADGLDQLSEGLGQLRDGSADLSEGLGQLQDGAHQLAEGLADGVDRLPVYTQQEQDTAASVLASPTDVEMTVDNPATYYGRGVAPMFFAIALWVFGISVFMVVRPISPRVLSGRANAVRLALTAWIPIGTIAVLGALLMVLTVWFTLGLDPVRPAALLGLTTLGALCFSAVAHLLRTALGSVASALTLVLLILQLPSSGGTYPSALLPEFFSAIAPVLPMTYLIDGFRIVISGGPADRLVRDVLVLAVITLVTMVLCTLAVRRLQRFRMKDLHPVLTPP</sequence>
<dbReference type="Pfam" id="PF12698">
    <property type="entry name" value="ABC2_membrane_3"/>
    <property type="match status" value="2"/>
</dbReference>
<dbReference type="PANTHER" id="PTHR43077">
    <property type="entry name" value="TRANSPORT PERMEASE YVFS-RELATED"/>
    <property type="match status" value="1"/>
</dbReference>
<dbReference type="EMBL" id="VFOP01000001">
    <property type="protein sequence ID" value="TQL51634.1"/>
    <property type="molecule type" value="Genomic_DNA"/>
</dbReference>
<evidence type="ECO:0000256" key="2">
    <source>
        <dbReference type="ARBA" id="ARBA00022692"/>
    </source>
</evidence>
<keyword evidence="3 6" id="KW-1133">Transmembrane helix</keyword>
<dbReference type="InterPro" id="IPR017500">
    <property type="entry name" value="Phage_infect_YhgE_N"/>
</dbReference>
<dbReference type="Gene3D" id="3.40.1710.10">
    <property type="entry name" value="abc type-2 transporter like domain"/>
    <property type="match status" value="1"/>
</dbReference>
<dbReference type="OrthoDB" id="9811483at2"/>
<dbReference type="InterPro" id="IPR051328">
    <property type="entry name" value="T7SS_ABC-Transporter"/>
</dbReference>
<keyword evidence="4 6" id="KW-0472">Membrane</keyword>
<organism evidence="8 9">
    <name type="scientific">Ornithinicoccus hortensis</name>
    <dbReference type="NCBI Taxonomy" id="82346"/>
    <lineage>
        <taxon>Bacteria</taxon>
        <taxon>Bacillati</taxon>
        <taxon>Actinomycetota</taxon>
        <taxon>Actinomycetes</taxon>
        <taxon>Micrococcales</taxon>
        <taxon>Intrasporangiaceae</taxon>
        <taxon>Ornithinicoccus</taxon>
    </lineage>
</organism>
<keyword evidence="9" id="KW-1185">Reference proteome</keyword>
<feature type="transmembrane region" description="Helical" evidence="6">
    <location>
        <begin position="678"/>
        <end position="696"/>
    </location>
</feature>
<dbReference type="Gene3D" id="1.10.287.950">
    <property type="entry name" value="Methyl-accepting chemotaxis protein"/>
    <property type="match status" value="1"/>
</dbReference>
<dbReference type="AlphaFoldDB" id="A0A542YUJ6"/>
<evidence type="ECO:0000256" key="3">
    <source>
        <dbReference type="ARBA" id="ARBA00022989"/>
    </source>
</evidence>
<dbReference type="InterPro" id="IPR017501">
    <property type="entry name" value="Phage_infect_YhgE_C"/>
</dbReference>
<feature type="transmembrane region" description="Helical" evidence="6">
    <location>
        <begin position="645"/>
        <end position="666"/>
    </location>
</feature>
<evidence type="ECO:0000256" key="4">
    <source>
        <dbReference type="ARBA" id="ARBA00023136"/>
    </source>
</evidence>
<dbReference type="NCBIfam" id="TIGR03062">
    <property type="entry name" value="pip_yhgE_Cterm"/>
    <property type="match status" value="1"/>
</dbReference>
<dbReference type="GO" id="GO:0016020">
    <property type="term" value="C:membrane"/>
    <property type="evidence" value="ECO:0007669"/>
    <property type="project" value="UniProtKB-SubCell"/>
</dbReference>
<dbReference type="InterPro" id="IPR013525">
    <property type="entry name" value="ABC2_TM"/>
</dbReference>
<dbReference type="InterPro" id="IPR023908">
    <property type="entry name" value="xxxLxxG_rpt"/>
</dbReference>
<evidence type="ECO:0000313" key="8">
    <source>
        <dbReference type="EMBL" id="TQL51634.1"/>
    </source>
</evidence>
<keyword evidence="5" id="KW-0175">Coiled coil</keyword>
<evidence type="ECO:0000256" key="5">
    <source>
        <dbReference type="SAM" id="Coils"/>
    </source>
</evidence>
<feature type="domain" description="ABC-2 type transporter transmembrane" evidence="7">
    <location>
        <begin position="484"/>
        <end position="691"/>
    </location>
</feature>
<dbReference type="NCBIfam" id="TIGR03057">
    <property type="entry name" value="xxxLxxG_by_4"/>
    <property type="match status" value="3"/>
</dbReference>
<evidence type="ECO:0000313" key="9">
    <source>
        <dbReference type="Proteomes" id="UP000319516"/>
    </source>
</evidence>
<evidence type="ECO:0000256" key="6">
    <source>
        <dbReference type="SAM" id="Phobius"/>
    </source>
</evidence>